<dbReference type="InterPro" id="IPR019557">
    <property type="entry name" value="AminoTfrase-like_pln_mobile"/>
</dbReference>
<evidence type="ECO:0000313" key="2">
    <source>
        <dbReference type="EMBL" id="KAK9083272.1"/>
    </source>
</evidence>
<feature type="domain" description="Aminotransferase-like plant mobile" evidence="1">
    <location>
        <begin position="3"/>
        <end position="217"/>
    </location>
</feature>
<evidence type="ECO:0000259" key="1">
    <source>
        <dbReference type="Pfam" id="PF10536"/>
    </source>
</evidence>
<evidence type="ECO:0000313" key="3">
    <source>
        <dbReference type="Proteomes" id="UP001419268"/>
    </source>
</evidence>
<protein>
    <recommendedName>
        <fullName evidence="1">Aminotransferase-like plant mobile domain-containing protein</fullName>
    </recommendedName>
</protein>
<name>A0AAP0E1W5_9MAGN</name>
<dbReference type="GO" id="GO:0010073">
    <property type="term" value="P:meristem maintenance"/>
    <property type="evidence" value="ECO:0007669"/>
    <property type="project" value="InterPro"/>
</dbReference>
<dbReference type="Proteomes" id="UP001419268">
    <property type="component" value="Unassembled WGS sequence"/>
</dbReference>
<sequence length="230" mass="26531">MFIALEDVSRLLKIPVVGKAVAVKPLSKPEAIELVSRCLEVSKKEPETAINPQRGMNVKKSWLKSKWGTKPKRTKKVKDKRISTPRVECTTRTYLWYMLGCTLFVDKTSTQVHIQLLQLLENLDEISKYAWGASVLAYLYWRLGSASHVDACYIAGYLTLLEGWVYEHWNVHLAHIYTKYVDALPRACRWILKKEQGLNRSNVERLRRSLDWAQASKVLLLFKPVNSNLD</sequence>
<dbReference type="PANTHER" id="PTHR46033">
    <property type="entry name" value="PROTEIN MAIN-LIKE 2"/>
    <property type="match status" value="1"/>
</dbReference>
<dbReference type="EMBL" id="JBBNAG010000013">
    <property type="protein sequence ID" value="KAK9083272.1"/>
    <property type="molecule type" value="Genomic_DNA"/>
</dbReference>
<keyword evidence="3" id="KW-1185">Reference proteome</keyword>
<comment type="caution">
    <text evidence="2">The sequence shown here is derived from an EMBL/GenBank/DDBJ whole genome shotgun (WGS) entry which is preliminary data.</text>
</comment>
<dbReference type="AlphaFoldDB" id="A0AAP0E1W5"/>
<proteinExistence type="predicted"/>
<dbReference type="Pfam" id="PF10536">
    <property type="entry name" value="PMD"/>
    <property type="match status" value="1"/>
</dbReference>
<gene>
    <name evidence="2" type="ORF">Scep_029743</name>
</gene>
<organism evidence="2 3">
    <name type="scientific">Stephania cephalantha</name>
    <dbReference type="NCBI Taxonomy" id="152367"/>
    <lineage>
        <taxon>Eukaryota</taxon>
        <taxon>Viridiplantae</taxon>
        <taxon>Streptophyta</taxon>
        <taxon>Embryophyta</taxon>
        <taxon>Tracheophyta</taxon>
        <taxon>Spermatophyta</taxon>
        <taxon>Magnoliopsida</taxon>
        <taxon>Ranunculales</taxon>
        <taxon>Menispermaceae</taxon>
        <taxon>Menispermoideae</taxon>
        <taxon>Cissampelideae</taxon>
        <taxon>Stephania</taxon>
    </lineage>
</organism>
<reference evidence="2 3" key="1">
    <citation type="submission" date="2024-01" db="EMBL/GenBank/DDBJ databases">
        <title>Genome assemblies of Stephania.</title>
        <authorList>
            <person name="Yang L."/>
        </authorList>
    </citation>
    <scope>NUCLEOTIDE SEQUENCE [LARGE SCALE GENOMIC DNA]</scope>
    <source>
        <strain evidence="2">JXDWG</strain>
        <tissue evidence="2">Leaf</tissue>
    </source>
</reference>
<accession>A0AAP0E1W5</accession>
<dbReference type="InterPro" id="IPR044824">
    <property type="entry name" value="MAIN-like"/>
</dbReference>
<dbReference type="PANTHER" id="PTHR46033:SF8">
    <property type="entry name" value="PROTEIN MAINTENANCE OF MERISTEMS-LIKE"/>
    <property type="match status" value="1"/>
</dbReference>